<evidence type="ECO:0000313" key="3">
    <source>
        <dbReference type="Proteomes" id="UP000275652"/>
    </source>
</evidence>
<gene>
    <name evidence="2" type="ORF">DYB28_004684</name>
</gene>
<dbReference type="AlphaFoldDB" id="A0A9X8DT73"/>
<dbReference type="Proteomes" id="UP000275652">
    <property type="component" value="Unassembled WGS sequence"/>
</dbReference>
<name>A0A9X8DT73_APHAT</name>
<comment type="caution">
    <text evidence="2">The sequence shown here is derived from an EMBL/GenBank/DDBJ whole genome shotgun (WGS) entry which is preliminary data.</text>
</comment>
<organism evidence="2 3">
    <name type="scientific">Aphanomyces astaci</name>
    <name type="common">Crayfish plague agent</name>
    <dbReference type="NCBI Taxonomy" id="112090"/>
    <lineage>
        <taxon>Eukaryota</taxon>
        <taxon>Sar</taxon>
        <taxon>Stramenopiles</taxon>
        <taxon>Oomycota</taxon>
        <taxon>Saprolegniomycetes</taxon>
        <taxon>Saprolegniales</taxon>
        <taxon>Verrucalvaceae</taxon>
        <taxon>Aphanomyces</taxon>
    </lineage>
</organism>
<proteinExistence type="predicted"/>
<evidence type="ECO:0000256" key="1">
    <source>
        <dbReference type="SAM" id="MobiDB-lite"/>
    </source>
</evidence>
<dbReference type="EMBL" id="QUTI01032219">
    <property type="protein sequence ID" value="RLO02961.1"/>
    <property type="molecule type" value="Genomic_DNA"/>
</dbReference>
<accession>A0A9X8DT73</accession>
<sequence>MADQQAPLDYTGTCFPYVQPSCRVHLRHTYTHRPYFTKRIQPDDGGYSSDDSRNSECSDASLAGRLRTTVSGNDAHGRRGAEIRRRGDFASGSYIGDLLGGRMQDNTIRVASTNFNKQTLLKLHEEIANWILANAMDVLFMADSDWGARAGSQVWKA</sequence>
<feature type="region of interest" description="Disordered" evidence="1">
    <location>
        <begin position="37"/>
        <end position="58"/>
    </location>
</feature>
<evidence type="ECO:0000313" key="2">
    <source>
        <dbReference type="EMBL" id="RLO02961.1"/>
    </source>
</evidence>
<protein>
    <submittedName>
        <fullName evidence="2">Uncharacterized protein</fullName>
    </submittedName>
</protein>
<reference evidence="2 3" key="1">
    <citation type="journal article" date="2018" name="J. Invertebr. Pathol.">
        <title>New genotyping method for the causative agent of crayfish plague (Aphanomyces astaci) based on whole genome data.</title>
        <authorList>
            <person name="Minardi D."/>
            <person name="Studholme D.J."/>
            <person name="van der Giezen M."/>
            <person name="Pretto T."/>
            <person name="Oidtmann B."/>
        </authorList>
    </citation>
    <scope>NUCLEOTIDE SEQUENCE [LARGE SCALE GENOMIC DNA]</scope>
    <source>
        <strain evidence="2 3">KB13</strain>
    </source>
</reference>